<reference evidence="2" key="1">
    <citation type="submission" date="2020-05" db="EMBL/GenBank/DDBJ databases">
        <authorList>
            <person name="Chiriac C."/>
            <person name="Salcher M."/>
            <person name="Ghai R."/>
            <person name="Kavagutti S V."/>
        </authorList>
    </citation>
    <scope>NUCLEOTIDE SEQUENCE</scope>
</reference>
<dbReference type="EMBL" id="LR798231">
    <property type="protein sequence ID" value="CAB5209110.1"/>
    <property type="molecule type" value="Genomic_DNA"/>
</dbReference>
<dbReference type="EMBL" id="LR796187">
    <property type="protein sequence ID" value="CAB4125919.1"/>
    <property type="molecule type" value="Genomic_DNA"/>
</dbReference>
<gene>
    <name evidence="2" type="ORF">UFOVP181_319</name>
    <name evidence="1" type="ORF">UFOVP57_320</name>
</gene>
<evidence type="ECO:0000313" key="1">
    <source>
        <dbReference type="EMBL" id="CAB4125919.1"/>
    </source>
</evidence>
<evidence type="ECO:0000313" key="2">
    <source>
        <dbReference type="EMBL" id="CAB5209110.1"/>
    </source>
</evidence>
<organism evidence="2">
    <name type="scientific">uncultured Caudovirales phage</name>
    <dbReference type="NCBI Taxonomy" id="2100421"/>
    <lineage>
        <taxon>Viruses</taxon>
        <taxon>Duplodnaviria</taxon>
        <taxon>Heunggongvirae</taxon>
        <taxon>Uroviricota</taxon>
        <taxon>Caudoviricetes</taxon>
        <taxon>Peduoviridae</taxon>
        <taxon>Maltschvirus</taxon>
        <taxon>Maltschvirus maltsch</taxon>
    </lineage>
</organism>
<name>A0A6J7WDS2_9CAUD</name>
<proteinExistence type="predicted"/>
<sequence>MLKKKSVNAPQKYYIYYDKRTGDILSATNEKSNRYEYGFEVPFEEIEKFISGEWSFKDYMVGYKDRNDKSSITILSRDYVGYTFKNSLVEWINKNDKPAECIVEWDGNASEWRFQLDSAFKKTSTNINNTQLMFFVTLETDFDFLIRTIYIKLSTLVDLDFVSIPFESNIETKIDRISISTKNVFKSYKLKVINE</sequence>
<accession>A0A6J7WDS2</accession>
<protein>
    <submittedName>
        <fullName evidence="2">Uncharacterized protein</fullName>
    </submittedName>
</protein>